<feature type="transmembrane region" description="Helical" evidence="8">
    <location>
        <begin position="190"/>
        <end position="207"/>
    </location>
</feature>
<accession>A0A1E8FJS3</accession>
<feature type="transmembrane region" description="Helical" evidence="8">
    <location>
        <begin position="129"/>
        <end position="150"/>
    </location>
</feature>
<evidence type="ECO:0000256" key="5">
    <source>
        <dbReference type="ARBA" id="ARBA00022692"/>
    </source>
</evidence>
<dbReference type="InterPro" id="IPR004776">
    <property type="entry name" value="Mem_transp_PIN-like"/>
</dbReference>
<feature type="transmembrane region" description="Helical" evidence="8">
    <location>
        <begin position="248"/>
        <end position="266"/>
    </location>
</feature>
<keyword evidence="5 8" id="KW-0812">Transmembrane</keyword>
<comment type="caution">
    <text evidence="9">The sequence shown here is derived from an EMBL/GenBank/DDBJ whole genome shotgun (WGS) entry which is preliminary data.</text>
</comment>
<evidence type="ECO:0000256" key="8">
    <source>
        <dbReference type="SAM" id="Phobius"/>
    </source>
</evidence>
<reference evidence="9 10" key="1">
    <citation type="submission" date="2016-09" db="EMBL/GenBank/DDBJ databases">
        <title>Alteromonas lipolytica, a new species isolated from sea water.</title>
        <authorList>
            <person name="Wu Y.-H."/>
            <person name="Cheng H."/>
            <person name="Xu X.-W."/>
        </authorList>
    </citation>
    <scope>NUCLEOTIDE SEQUENCE [LARGE SCALE GENOMIC DNA]</scope>
    <source>
        <strain evidence="9 10">JW12</strain>
    </source>
</reference>
<dbReference type="RefSeq" id="WP_070174571.1">
    <property type="nucleotide sequence ID" value="NZ_BMJR01000007.1"/>
</dbReference>
<keyword evidence="10" id="KW-1185">Reference proteome</keyword>
<keyword evidence="3" id="KW-0813">Transport</keyword>
<feature type="transmembrane region" description="Helical" evidence="8">
    <location>
        <begin position="219"/>
        <end position="242"/>
    </location>
</feature>
<evidence type="ECO:0000256" key="6">
    <source>
        <dbReference type="ARBA" id="ARBA00022989"/>
    </source>
</evidence>
<keyword evidence="7 8" id="KW-0472">Membrane</keyword>
<feature type="transmembrane region" description="Helical" evidence="8">
    <location>
        <begin position="72"/>
        <end position="94"/>
    </location>
</feature>
<dbReference type="AlphaFoldDB" id="A0A1E8FJS3"/>
<feature type="transmembrane region" description="Helical" evidence="8">
    <location>
        <begin position="162"/>
        <end position="184"/>
    </location>
</feature>
<proteinExistence type="inferred from homology"/>
<dbReference type="EMBL" id="MJIC01000002">
    <property type="protein sequence ID" value="OFI36164.1"/>
    <property type="molecule type" value="Genomic_DNA"/>
</dbReference>
<keyword evidence="4" id="KW-1003">Cell membrane</keyword>
<dbReference type="InterPro" id="IPR038770">
    <property type="entry name" value="Na+/solute_symporter_sf"/>
</dbReference>
<evidence type="ECO:0000256" key="2">
    <source>
        <dbReference type="ARBA" id="ARBA00010145"/>
    </source>
</evidence>
<dbReference type="Proteomes" id="UP000176037">
    <property type="component" value="Unassembled WGS sequence"/>
</dbReference>
<evidence type="ECO:0000256" key="1">
    <source>
        <dbReference type="ARBA" id="ARBA00004651"/>
    </source>
</evidence>
<comment type="similarity">
    <text evidence="2">Belongs to the auxin efflux carrier (TC 2.A.69) family.</text>
</comment>
<feature type="transmembrane region" description="Helical" evidence="8">
    <location>
        <begin position="106"/>
        <end position="123"/>
    </location>
</feature>
<comment type="subcellular location">
    <subcellularLocation>
        <location evidence="1">Cell membrane</location>
        <topology evidence="1">Multi-pass membrane protein</topology>
    </subcellularLocation>
</comment>
<name>A0A1E8FJS3_9ALTE</name>
<evidence type="ECO:0000256" key="3">
    <source>
        <dbReference type="ARBA" id="ARBA00022448"/>
    </source>
</evidence>
<dbReference type="GO" id="GO:0055085">
    <property type="term" value="P:transmembrane transport"/>
    <property type="evidence" value="ECO:0007669"/>
    <property type="project" value="InterPro"/>
</dbReference>
<dbReference type="Gene3D" id="1.20.1530.20">
    <property type="match status" value="1"/>
</dbReference>
<protein>
    <submittedName>
        <fullName evidence="9">Transporter</fullName>
    </submittedName>
</protein>
<feature type="transmembrane region" description="Helical" evidence="8">
    <location>
        <begin position="278"/>
        <end position="299"/>
    </location>
</feature>
<organism evidence="9 10">
    <name type="scientific">Alteromonas lipolytica</name>
    <dbReference type="NCBI Taxonomy" id="1856405"/>
    <lineage>
        <taxon>Bacteria</taxon>
        <taxon>Pseudomonadati</taxon>
        <taxon>Pseudomonadota</taxon>
        <taxon>Gammaproteobacteria</taxon>
        <taxon>Alteromonadales</taxon>
        <taxon>Alteromonadaceae</taxon>
        <taxon>Alteromonas/Salinimonas group</taxon>
        <taxon>Alteromonas</taxon>
    </lineage>
</organism>
<gene>
    <name evidence="9" type="ORF">BFC17_08530</name>
</gene>
<sequence>MSDTSALLPVIERIFSTVFPLFAMVLVGFLYARKTDSDMGVANRINIDIFVPALIFSVMAGKSFDLFSYTDLMLGTLLMVVGSGLLALPVCKWLGLAPRTFAPPTMFNNCGNLGLPLALLAFGEAGLSAAIAMFLVSTLLHFSLGVYILHDKAQFKTLATNPLVMATAAGLAWSLSGWTLPVWASTPIDMLGQISIPLMLFALGVRMTDVDFSQWRSGLFWGLFAPFTGFVVAYPFAMLAGLSAEHTAYFVLFSVLPPAVLNFMLAERYQQNPHTVASIVLLGNIASLVVVPVTLFFVLD</sequence>
<dbReference type="GO" id="GO:0005886">
    <property type="term" value="C:plasma membrane"/>
    <property type="evidence" value="ECO:0007669"/>
    <property type="project" value="UniProtKB-SubCell"/>
</dbReference>
<feature type="transmembrane region" description="Helical" evidence="8">
    <location>
        <begin position="44"/>
        <end position="60"/>
    </location>
</feature>
<evidence type="ECO:0000256" key="7">
    <source>
        <dbReference type="ARBA" id="ARBA00023136"/>
    </source>
</evidence>
<evidence type="ECO:0000313" key="10">
    <source>
        <dbReference type="Proteomes" id="UP000176037"/>
    </source>
</evidence>
<dbReference type="STRING" id="1856405.BFC17_08530"/>
<dbReference type="PANTHER" id="PTHR36838:SF1">
    <property type="entry name" value="SLR1864 PROTEIN"/>
    <property type="match status" value="1"/>
</dbReference>
<keyword evidence="6 8" id="KW-1133">Transmembrane helix</keyword>
<evidence type="ECO:0000313" key="9">
    <source>
        <dbReference type="EMBL" id="OFI36164.1"/>
    </source>
</evidence>
<feature type="transmembrane region" description="Helical" evidence="8">
    <location>
        <begin position="14"/>
        <end position="32"/>
    </location>
</feature>
<evidence type="ECO:0000256" key="4">
    <source>
        <dbReference type="ARBA" id="ARBA00022475"/>
    </source>
</evidence>
<dbReference type="Pfam" id="PF03547">
    <property type="entry name" value="Mem_trans"/>
    <property type="match status" value="1"/>
</dbReference>
<dbReference type="PANTHER" id="PTHR36838">
    <property type="entry name" value="AUXIN EFFLUX CARRIER FAMILY PROTEIN"/>
    <property type="match status" value="1"/>
</dbReference>
<dbReference type="OrthoDB" id="3238001at2"/>